<sequence>MSELFSRSDDDLGCPNVGRFAACHVGQLRQPAVGWLVVSWLVSWGRPPLCRVKSTAEQFENVDEKRPLDNSLEVPAFAVCGLRSTYPSRPNATSTNQDSTNTMTSMISLYTVPHRFGASGFRIPGNQT</sequence>
<reference evidence="1 2" key="1">
    <citation type="submission" date="2023-09" db="EMBL/GenBank/DDBJ databases">
        <title>Multi-omics analysis of a traditional fermented food reveals byproduct-associated fungal strains for waste-to-food upcycling.</title>
        <authorList>
            <consortium name="Lawrence Berkeley National Laboratory"/>
            <person name="Rekdal V.M."/>
            <person name="Villalobos-Escobedo J.M."/>
            <person name="Rodriguez-Valeron N."/>
            <person name="Garcia M.O."/>
            <person name="Vasquez D.P."/>
            <person name="Damayanti I."/>
            <person name="Sorensen P.M."/>
            <person name="Baidoo E.E."/>
            <person name="De Carvalho A.C."/>
            <person name="Riley R."/>
            <person name="Lipzen A."/>
            <person name="He G."/>
            <person name="Yan M."/>
            <person name="Haridas S."/>
            <person name="Daum C."/>
            <person name="Yoshinaga Y."/>
            <person name="Ng V."/>
            <person name="Grigoriev I.V."/>
            <person name="Munk R."/>
            <person name="Nuraida L."/>
            <person name="Wijaya C.H."/>
            <person name="Morales P.-C."/>
            <person name="Keasling J.D."/>
        </authorList>
    </citation>
    <scope>NUCLEOTIDE SEQUENCE [LARGE SCALE GENOMIC DNA]</scope>
    <source>
        <strain evidence="1 2">FGSC 2613</strain>
    </source>
</reference>
<gene>
    <name evidence="1" type="ORF">QR685DRAFT_483907</name>
</gene>
<comment type="caution">
    <text evidence="1">The sequence shown here is derived from an EMBL/GenBank/DDBJ whole genome shotgun (WGS) entry which is preliminary data.</text>
</comment>
<dbReference type="Proteomes" id="UP001451303">
    <property type="component" value="Unassembled WGS sequence"/>
</dbReference>
<accession>A0ABR3CZY7</accession>
<organism evidence="1 2">
    <name type="scientific">Neurospora intermedia</name>
    <dbReference type="NCBI Taxonomy" id="5142"/>
    <lineage>
        <taxon>Eukaryota</taxon>
        <taxon>Fungi</taxon>
        <taxon>Dikarya</taxon>
        <taxon>Ascomycota</taxon>
        <taxon>Pezizomycotina</taxon>
        <taxon>Sordariomycetes</taxon>
        <taxon>Sordariomycetidae</taxon>
        <taxon>Sordariales</taxon>
        <taxon>Sordariaceae</taxon>
        <taxon>Neurospora</taxon>
    </lineage>
</organism>
<name>A0ABR3CZY7_NEUIN</name>
<dbReference type="EMBL" id="JAVLET010000014">
    <property type="protein sequence ID" value="KAL0465977.1"/>
    <property type="molecule type" value="Genomic_DNA"/>
</dbReference>
<proteinExistence type="predicted"/>
<evidence type="ECO:0000313" key="2">
    <source>
        <dbReference type="Proteomes" id="UP001451303"/>
    </source>
</evidence>
<evidence type="ECO:0000313" key="1">
    <source>
        <dbReference type="EMBL" id="KAL0465977.1"/>
    </source>
</evidence>
<keyword evidence="2" id="KW-1185">Reference proteome</keyword>
<protein>
    <submittedName>
        <fullName evidence="1">Uncharacterized protein</fullName>
    </submittedName>
</protein>